<proteinExistence type="inferred from homology"/>
<dbReference type="Pfam" id="PF12704">
    <property type="entry name" value="MacB_PCD"/>
    <property type="match status" value="2"/>
</dbReference>
<evidence type="ECO:0000256" key="6">
    <source>
        <dbReference type="ARBA" id="ARBA00038076"/>
    </source>
</evidence>
<dbReference type="PANTHER" id="PTHR30572">
    <property type="entry name" value="MEMBRANE COMPONENT OF TRANSPORTER-RELATED"/>
    <property type="match status" value="1"/>
</dbReference>
<dbReference type="RefSeq" id="WP_330928689.1">
    <property type="nucleotide sequence ID" value="NZ_CP119075.1"/>
</dbReference>
<dbReference type="KEGG" id="slom:PXH66_13445"/>
<evidence type="ECO:0000256" key="7">
    <source>
        <dbReference type="SAM" id="Phobius"/>
    </source>
</evidence>
<dbReference type="NCBIfam" id="TIGR03434">
    <property type="entry name" value="ADOP"/>
    <property type="match status" value="1"/>
</dbReference>
<feature type="transmembrane region" description="Helical" evidence="7">
    <location>
        <begin position="866"/>
        <end position="887"/>
    </location>
</feature>
<evidence type="ECO:0000256" key="5">
    <source>
        <dbReference type="ARBA" id="ARBA00023136"/>
    </source>
</evidence>
<evidence type="ECO:0000256" key="2">
    <source>
        <dbReference type="ARBA" id="ARBA00022475"/>
    </source>
</evidence>
<dbReference type="GO" id="GO:0022857">
    <property type="term" value="F:transmembrane transporter activity"/>
    <property type="evidence" value="ECO:0007669"/>
    <property type="project" value="TreeGrafter"/>
</dbReference>
<gene>
    <name evidence="10" type="ORF">PXH66_13445</name>
</gene>
<feature type="domain" description="ABC3 transporter permease C-terminal" evidence="8">
    <location>
        <begin position="374"/>
        <end position="492"/>
    </location>
</feature>
<evidence type="ECO:0000256" key="4">
    <source>
        <dbReference type="ARBA" id="ARBA00022989"/>
    </source>
</evidence>
<evidence type="ECO:0000313" key="10">
    <source>
        <dbReference type="EMBL" id="WED63337.1"/>
    </source>
</evidence>
<evidence type="ECO:0000313" key="11">
    <source>
        <dbReference type="Proteomes" id="UP001218638"/>
    </source>
</evidence>
<evidence type="ECO:0000256" key="3">
    <source>
        <dbReference type="ARBA" id="ARBA00022692"/>
    </source>
</evidence>
<keyword evidence="2" id="KW-1003">Cell membrane</keyword>
<keyword evidence="4 7" id="KW-1133">Transmembrane helix</keyword>
<feature type="transmembrane region" description="Helical" evidence="7">
    <location>
        <begin position="822"/>
        <end position="846"/>
    </location>
</feature>
<evidence type="ECO:0000259" key="8">
    <source>
        <dbReference type="Pfam" id="PF02687"/>
    </source>
</evidence>
<sequence length="901" mass="96034">MSRGTGFGQRIKRALFRRRFERDMAAEMQAHIELETARRIAAGEAPVTAQRRAAADFGSVDAHQEHVRDGRFAAWFDETFRQTRHAWRGLRKSPVFTLIAVGTIAIAIGAGTAVFSLVNAILLRPLPVPAPSELRVLHWSGTDVRMRSINRTFSRTVGDVTELESVNHPTFAALREGASGVAEVLGYFPLRELTAQSDHNAFASTGMMVSDNFFTGLEVQSLLGRTLLPGDEATGAPLAVISHGVWQTQFDGDPNVLGKVLRMHGVPHEIVGVLPPEFEGIRPGQSTGVYIPLIEGSPFLYVGFGDDWHWFIRLLARVRPGVSDAELTSRLGPVFASFTDGYMTDPRIVAHDGTSGLGFDRETYRTPLQLMLGITALVMVVACANLAGLSLARGAARQHELAVRHALGAGRRRLMGQAFCESAVLAGTGGAGGVLLAWWMQGALSKLLAGTGEGLHYALPLDGRVLAFALASAGLTALLAGILPAWRAGGTDPLHSLRSRGAIGEPRLRLGRALIVAQICLSLVVLAGAGLGLRSLLNLQRIDPGFATDGTLLFRLNPASAGYDDSARMAYYDRVQVALDALPGVQHAGLMQFRPLTDEVSVGGVELTSLADPPIAGGYTYRQMVNARYFDVMDIPVVAGRAIAASDTADAPKVVVVNETFVRRYLAGRDPLGHTLAMWDAEWRIVGVCADTVFDDVKAEPPPASYYPAAQRFYGRFAATAVASASFAVRSHSSADALAPLIRRTVAAIDPAVPVMDVTTQAALLAQNLGRERMIAVLGSALAALALVLCGIGLYGLIAYDVTRRRGEIAIRMAIGAQRADVARPIVGQALLLAGIGVVIGLPVMFGATRLIQSQLHGIAPHDPVTLVTVVVALVGVSTLAALAPAWKATRIDPITALRNE</sequence>
<dbReference type="NCBIfam" id="NF038403">
    <property type="entry name" value="perm_prefix_1"/>
    <property type="match status" value="1"/>
</dbReference>
<feature type="transmembrane region" description="Helical" evidence="7">
    <location>
        <begin position="774"/>
        <end position="802"/>
    </location>
</feature>
<name>A0AAE9ZZD8_9BACT</name>
<evidence type="ECO:0000256" key="1">
    <source>
        <dbReference type="ARBA" id="ARBA00004651"/>
    </source>
</evidence>
<comment type="subcellular location">
    <subcellularLocation>
        <location evidence="1">Cell membrane</location>
        <topology evidence="1">Multi-pass membrane protein</topology>
    </subcellularLocation>
</comment>
<dbReference type="Proteomes" id="UP001218638">
    <property type="component" value="Chromosome"/>
</dbReference>
<feature type="domain" description="ABC3 transporter permease C-terminal" evidence="8">
    <location>
        <begin position="781"/>
        <end position="894"/>
    </location>
</feature>
<keyword evidence="11" id="KW-1185">Reference proteome</keyword>
<dbReference type="InterPro" id="IPR025857">
    <property type="entry name" value="MacB_PCD"/>
</dbReference>
<comment type="similarity">
    <text evidence="6">Belongs to the ABC-4 integral membrane protein family.</text>
</comment>
<organism evidence="10 11">
    <name type="scientific">Synoicihabitans lomoniglobus</name>
    <dbReference type="NCBI Taxonomy" id="2909285"/>
    <lineage>
        <taxon>Bacteria</taxon>
        <taxon>Pseudomonadati</taxon>
        <taxon>Verrucomicrobiota</taxon>
        <taxon>Opitutia</taxon>
        <taxon>Opitutales</taxon>
        <taxon>Opitutaceae</taxon>
        <taxon>Synoicihabitans</taxon>
    </lineage>
</organism>
<dbReference type="InterPro" id="IPR050250">
    <property type="entry name" value="Macrolide_Exporter_MacB"/>
</dbReference>
<dbReference type="GO" id="GO:0005886">
    <property type="term" value="C:plasma membrane"/>
    <property type="evidence" value="ECO:0007669"/>
    <property type="project" value="UniProtKB-SubCell"/>
</dbReference>
<keyword evidence="5 7" id="KW-0472">Membrane</keyword>
<dbReference type="PANTHER" id="PTHR30572:SF4">
    <property type="entry name" value="ABC TRANSPORTER PERMEASE YTRF"/>
    <property type="match status" value="1"/>
</dbReference>
<feature type="transmembrane region" description="Helical" evidence="7">
    <location>
        <begin position="465"/>
        <end position="489"/>
    </location>
</feature>
<dbReference type="InterPro" id="IPR017800">
    <property type="entry name" value="ADOP"/>
</dbReference>
<feature type="transmembrane region" description="Helical" evidence="7">
    <location>
        <begin position="95"/>
        <end position="122"/>
    </location>
</feature>
<dbReference type="EMBL" id="CP119075">
    <property type="protein sequence ID" value="WED63337.1"/>
    <property type="molecule type" value="Genomic_DNA"/>
</dbReference>
<feature type="transmembrane region" description="Helical" evidence="7">
    <location>
        <begin position="370"/>
        <end position="392"/>
    </location>
</feature>
<dbReference type="Pfam" id="PF02687">
    <property type="entry name" value="FtsX"/>
    <property type="match status" value="2"/>
</dbReference>
<dbReference type="InterPro" id="IPR047928">
    <property type="entry name" value="Perm_prefix_1"/>
</dbReference>
<feature type="transmembrane region" description="Helical" evidence="7">
    <location>
        <begin position="510"/>
        <end position="533"/>
    </location>
</feature>
<feature type="transmembrane region" description="Helical" evidence="7">
    <location>
        <begin position="418"/>
        <end position="440"/>
    </location>
</feature>
<dbReference type="AlphaFoldDB" id="A0AAE9ZZD8"/>
<keyword evidence="3 7" id="KW-0812">Transmembrane</keyword>
<dbReference type="InterPro" id="IPR003838">
    <property type="entry name" value="ABC3_permease_C"/>
</dbReference>
<feature type="domain" description="MacB-like periplasmic core" evidence="9">
    <location>
        <begin position="522"/>
        <end position="739"/>
    </location>
</feature>
<reference evidence="10" key="1">
    <citation type="submission" date="2023-03" db="EMBL/GenBank/DDBJ databases">
        <title>Lomoglobus Profundus gen. nov., sp. nov., a novel member of the phylum Verrucomicrobia, isolated from deep-marine sediment of South China Sea.</title>
        <authorList>
            <person name="Ahmad T."/>
            <person name="Ishaq S.E."/>
            <person name="Wang F."/>
        </authorList>
    </citation>
    <scope>NUCLEOTIDE SEQUENCE</scope>
    <source>
        <strain evidence="10">LMO-M01</strain>
    </source>
</reference>
<accession>A0AAE9ZZD8</accession>
<feature type="domain" description="MacB-like periplasmic core" evidence="9">
    <location>
        <begin position="97"/>
        <end position="331"/>
    </location>
</feature>
<protein>
    <submittedName>
        <fullName evidence="10">ABC transporter permease</fullName>
    </submittedName>
</protein>
<evidence type="ECO:0000259" key="9">
    <source>
        <dbReference type="Pfam" id="PF12704"/>
    </source>
</evidence>